<evidence type="ECO:0000313" key="2">
    <source>
        <dbReference type="EMBL" id="CRL06650.1"/>
    </source>
</evidence>
<sequence length="93" mass="11090">MQRNVFMGATYRGRQNIWALNLMTQTFFKDIKKILPTTQVASYATRKSLLRFLCCFVVVACKNIYIRLINKHRCMFFFHSQHFNLTDVHRLLA</sequence>
<keyword evidence="1" id="KW-1133">Transmembrane helix</keyword>
<gene>
    <name evidence="2" type="ORF">CLUMA_CG019851</name>
</gene>
<protein>
    <submittedName>
        <fullName evidence="2">CLUMA_CG019851, isoform A</fullName>
    </submittedName>
</protein>
<evidence type="ECO:0000313" key="3">
    <source>
        <dbReference type="Proteomes" id="UP000183832"/>
    </source>
</evidence>
<feature type="transmembrane region" description="Helical" evidence="1">
    <location>
        <begin position="49"/>
        <end position="66"/>
    </location>
</feature>
<proteinExistence type="predicted"/>
<keyword evidence="1" id="KW-0812">Transmembrane</keyword>
<organism evidence="2 3">
    <name type="scientific">Clunio marinus</name>
    <dbReference type="NCBI Taxonomy" id="568069"/>
    <lineage>
        <taxon>Eukaryota</taxon>
        <taxon>Metazoa</taxon>
        <taxon>Ecdysozoa</taxon>
        <taxon>Arthropoda</taxon>
        <taxon>Hexapoda</taxon>
        <taxon>Insecta</taxon>
        <taxon>Pterygota</taxon>
        <taxon>Neoptera</taxon>
        <taxon>Endopterygota</taxon>
        <taxon>Diptera</taxon>
        <taxon>Nematocera</taxon>
        <taxon>Chironomoidea</taxon>
        <taxon>Chironomidae</taxon>
        <taxon>Clunio</taxon>
    </lineage>
</organism>
<name>A0A1J1J3W5_9DIPT</name>
<dbReference type="EMBL" id="CVRI01000067">
    <property type="protein sequence ID" value="CRL06650.1"/>
    <property type="molecule type" value="Genomic_DNA"/>
</dbReference>
<evidence type="ECO:0000256" key="1">
    <source>
        <dbReference type="SAM" id="Phobius"/>
    </source>
</evidence>
<dbReference type="Proteomes" id="UP000183832">
    <property type="component" value="Unassembled WGS sequence"/>
</dbReference>
<keyword evidence="1" id="KW-0472">Membrane</keyword>
<keyword evidence="3" id="KW-1185">Reference proteome</keyword>
<accession>A0A1J1J3W5</accession>
<dbReference type="AlphaFoldDB" id="A0A1J1J3W5"/>
<reference evidence="2 3" key="1">
    <citation type="submission" date="2015-04" db="EMBL/GenBank/DDBJ databases">
        <authorList>
            <person name="Syromyatnikov M.Y."/>
            <person name="Popov V.N."/>
        </authorList>
    </citation>
    <scope>NUCLEOTIDE SEQUENCE [LARGE SCALE GENOMIC DNA]</scope>
</reference>